<keyword evidence="4" id="KW-1185">Reference proteome</keyword>
<feature type="region of interest" description="Disordered" evidence="2">
    <location>
        <begin position="616"/>
        <end position="646"/>
    </location>
</feature>
<dbReference type="PANTHER" id="PTHR23082">
    <property type="entry name" value="TRANSCRIPTION INITIATION FACTOR IIIC TFIIIC , POLYPEPTIDE 3-RELATED"/>
    <property type="match status" value="1"/>
</dbReference>
<dbReference type="PANTHER" id="PTHR23082:SF0">
    <property type="entry name" value="GENERAL TRANSCRIPTION FACTOR 3C POLYPEPTIDE 3"/>
    <property type="match status" value="1"/>
</dbReference>
<dbReference type="SMART" id="SM00028">
    <property type="entry name" value="TPR"/>
    <property type="match status" value="9"/>
</dbReference>
<sequence length="1023" mass="119297">MRNKIHTMYYHSELLDSTRQKRAQLKTGDLDEIARDFEEFEDNLITTAGIGKTRHKAKSRITSGEARLAPEVKEMLGQANVLYISQDYGKAIDFLQNLITKYPNVYQAWNTLGLVHEEMGHRDKALQLRMVAAHMNQNDANLWKELGVKSIEADANQQAIYCFTKALVAQPADIDALWDRSFLYRKLGRNDEAIDGFQQILEFTPHHFKVINELVQLYRHKGMVKEAIQLYEKSVEYHMENDTFDELEQQKQEAQQGEIDDFSDQLGYTEVNMLSELYLMQNDYRRSLETIKTGIRYVQHRQHETYWDSYGDNDQEYFEDPEHEERSDFPIELRVRMGICRVYLGDVKTAARHFQYLLNYPATTYPDLHQDIAYAYMDKRHYDPALNVFQKIIDVSEEVEVDLLIRTADCYHQVGELETAAIFYSNVLEEQPENLDVMLSLASVYEEQGKEEAALELVDYVMQKNREVRLKKKEEEKLKRAQALAAKPTDHREDTDKKNEKSSIFEEGGSTKMNRFEYYRRRRQELAKYEEERDRECVILFAKIAELEPSVAPNVIDTNKGIMREYIHVAQELYLEFHQTIAFFPSDRSRRFTGFFNRRQQSDKRSLDREAHQMARRLRGNVKSKNQQEEEDESDEDVQRMKDEDERDEKLRAANVFRGASFDVWCDLFIKYGFMLAVTQPEAANDMLKRVAEANVFYHDAQKIQALKLALLGCALINNNDTIKYEVQRWFMSVNRFKSSPYHLMLATTTSGPNSLAQYAGMSHMKYVMRTIRLIDTTLIQEYQTKPHHDEAVKQLNQQAVEAVDGDTTTLEDLNFNELFSYPSDQDKAAIRLMRARGEEVPTVPSPVLLNMFGLQLTVGRSFNGACLLLMRAYALEPNDPVNLLSLAVTLFMRAMNRKTTNRHFQIIQGFYFLNKYRNLRGRCQETEFNFGRAFHLLGLTHLAVPHYERVLVMPSADKKGKVPEKPIDSIYEYDEELEDRMMEEDEDDSDLTREAAYNLHLIYVTSGAPHLAKLLLAKYCSV</sequence>
<organism evidence="3 4">
    <name type="scientific">Phascolomyces articulosus</name>
    <dbReference type="NCBI Taxonomy" id="60185"/>
    <lineage>
        <taxon>Eukaryota</taxon>
        <taxon>Fungi</taxon>
        <taxon>Fungi incertae sedis</taxon>
        <taxon>Mucoromycota</taxon>
        <taxon>Mucoromycotina</taxon>
        <taxon>Mucoromycetes</taxon>
        <taxon>Mucorales</taxon>
        <taxon>Lichtheimiaceae</taxon>
        <taxon>Phascolomyces</taxon>
    </lineage>
</organism>
<evidence type="ECO:0000256" key="1">
    <source>
        <dbReference type="PROSITE-ProRule" id="PRU00339"/>
    </source>
</evidence>
<feature type="repeat" description="TPR" evidence="1">
    <location>
        <begin position="140"/>
        <end position="173"/>
    </location>
</feature>
<reference evidence="3" key="1">
    <citation type="journal article" date="2022" name="IScience">
        <title>Evolution of zygomycete secretomes and the origins of terrestrial fungal ecologies.</title>
        <authorList>
            <person name="Chang Y."/>
            <person name="Wang Y."/>
            <person name="Mondo S."/>
            <person name="Ahrendt S."/>
            <person name="Andreopoulos W."/>
            <person name="Barry K."/>
            <person name="Beard J."/>
            <person name="Benny G.L."/>
            <person name="Blankenship S."/>
            <person name="Bonito G."/>
            <person name="Cuomo C."/>
            <person name="Desiro A."/>
            <person name="Gervers K.A."/>
            <person name="Hundley H."/>
            <person name="Kuo A."/>
            <person name="LaButti K."/>
            <person name="Lang B.F."/>
            <person name="Lipzen A."/>
            <person name="O'Donnell K."/>
            <person name="Pangilinan J."/>
            <person name="Reynolds N."/>
            <person name="Sandor L."/>
            <person name="Smith M.E."/>
            <person name="Tsang A."/>
            <person name="Grigoriev I.V."/>
            <person name="Stajich J.E."/>
            <person name="Spatafora J.W."/>
        </authorList>
    </citation>
    <scope>NUCLEOTIDE SEQUENCE</scope>
    <source>
        <strain evidence="3">RSA 2281</strain>
    </source>
</reference>
<dbReference type="InterPro" id="IPR011990">
    <property type="entry name" value="TPR-like_helical_dom_sf"/>
</dbReference>
<feature type="repeat" description="TPR" evidence="1">
    <location>
        <begin position="366"/>
        <end position="399"/>
    </location>
</feature>
<feature type="compositionally biased region" description="Basic and acidic residues" evidence="2">
    <location>
        <begin position="637"/>
        <end position="646"/>
    </location>
</feature>
<reference evidence="3" key="2">
    <citation type="submission" date="2023-02" db="EMBL/GenBank/DDBJ databases">
        <authorList>
            <consortium name="DOE Joint Genome Institute"/>
            <person name="Mondo S.J."/>
            <person name="Chang Y."/>
            <person name="Wang Y."/>
            <person name="Ahrendt S."/>
            <person name="Andreopoulos W."/>
            <person name="Barry K."/>
            <person name="Beard J."/>
            <person name="Benny G.L."/>
            <person name="Blankenship S."/>
            <person name="Bonito G."/>
            <person name="Cuomo C."/>
            <person name="Desiro A."/>
            <person name="Gervers K.A."/>
            <person name="Hundley H."/>
            <person name="Kuo A."/>
            <person name="LaButti K."/>
            <person name="Lang B.F."/>
            <person name="Lipzen A."/>
            <person name="O'Donnell K."/>
            <person name="Pangilinan J."/>
            <person name="Reynolds N."/>
            <person name="Sandor L."/>
            <person name="Smith M.W."/>
            <person name="Tsang A."/>
            <person name="Grigoriev I.V."/>
            <person name="Stajich J.E."/>
            <person name="Spatafora J.W."/>
        </authorList>
    </citation>
    <scope>NUCLEOTIDE SEQUENCE</scope>
    <source>
        <strain evidence="3">RSA 2281</strain>
    </source>
</reference>
<dbReference type="EMBL" id="JAIXMP010000024">
    <property type="protein sequence ID" value="KAI9254630.1"/>
    <property type="molecule type" value="Genomic_DNA"/>
</dbReference>
<feature type="repeat" description="TPR" evidence="1">
    <location>
        <begin position="174"/>
        <end position="207"/>
    </location>
</feature>
<feature type="region of interest" description="Disordered" evidence="2">
    <location>
        <begin position="481"/>
        <end position="506"/>
    </location>
</feature>
<dbReference type="GO" id="GO:0000127">
    <property type="term" value="C:transcription factor TFIIIC complex"/>
    <property type="evidence" value="ECO:0007669"/>
    <property type="project" value="TreeGrafter"/>
</dbReference>
<dbReference type="Pfam" id="PF13174">
    <property type="entry name" value="TPR_6"/>
    <property type="match status" value="2"/>
</dbReference>
<gene>
    <name evidence="3" type="ORF">BDA99DRAFT_162343</name>
</gene>
<evidence type="ECO:0000256" key="2">
    <source>
        <dbReference type="SAM" id="MobiDB-lite"/>
    </source>
</evidence>
<dbReference type="AlphaFoldDB" id="A0AAD5K4J7"/>
<dbReference type="Proteomes" id="UP001209540">
    <property type="component" value="Unassembled WGS sequence"/>
</dbReference>
<dbReference type="InterPro" id="IPR019734">
    <property type="entry name" value="TPR_rpt"/>
</dbReference>
<dbReference type="InterPro" id="IPR039340">
    <property type="entry name" value="Tfc4/TFIIIC-102/Sfc4"/>
</dbReference>
<evidence type="ECO:0000313" key="3">
    <source>
        <dbReference type="EMBL" id="KAI9254630.1"/>
    </source>
</evidence>
<dbReference type="GO" id="GO:0006383">
    <property type="term" value="P:transcription by RNA polymerase III"/>
    <property type="evidence" value="ECO:0007669"/>
    <property type="project" value="InterPro"/>
</dbReference>
<name>A0AAD5K4J7_9FUNG</name>
<proteinExistence type="predicted"/>
<protein>
    <submittedName>
        <fullName evidence="3">Uncharacterized protein</fullName>
    </submittedName>
</protein>
<dbReference type="PROSITE" id="PS50005">
    <property type="entry name" value="TPR"/>
    <property type="match status" value="4"/>
</dbReference>
<comment type="caution">
    <text evidence="3">The sequence shown here is derived from an EMBL/GenBank/DDBJ whole genome shotgun (WGS) entry which is preliminary data.</text>
</comment>
<dbReference type="SUPFAM" id="SSF48452">
    <property type="entry name" value="TPR-like"/>
    <property type="match status" value="2"/>
</dbReference>
<feature type="compositionally biased region" description="Basic and acidic residues" evidence="2">
    <location>
        <begin position="488"/>
        <end position="504"/>
    </location>
</feature>
<feature type="repeat" description="TPR" evidence="1">
    <location>
        <begin position="401"/>
        <end position="434"/>
    </location>
</feature>
<keyword evidence="1" id="KW-0802">TPR repeat</keyword>
<evidence type="ECO:0000313" key="4">
    <source>
        <dbReference type="Proteomes" id="UP001209540"/>
    </source>
</evidence>
<dbReference type="Gene3D" id="1.25.40.10">
    <property type="entry name" value="Tetratricopeptide repeat domain"/>
    <property type="match status" value="2"/>
</dbReference>
<accession>A0AAD5K4J7</accession>